<protein>
    <submittedName>
        <fullName evidence="7">von willebrand factor type a</fullName>
    </submittedName>
</protein>
<dbReference type="CDD" id="cd01467">
    <property type="entry name" value="vWA_BatA_type"/>
    <property type="match status" value="1"/>
</dbReference>
<evidence type="ECO:0000313" key="7">
    <source>
        <dbReference type="EMBL" id="VFQ47067.1"/>
    </source>
</evidence>
<dbReference type="Pfam" id="PF00092">
    <property type="entry name" value="VWA"/>
    <property type="match status" value="1"/>
</dbReference>
<keyword evidence="2 5" id="KW-0812">Transmembrane</keyword>
<dbReference type="EMBL" id="CAADHO010000013">
    <property type="protein sequence ID" value="VFQ47067.1"/>
    <property type="molecule type" value="Genomic_DNA"/>
</dbReference>
<gene>
    <name evidence="7" type="ORF">MSL71_47530</name>
</gene>
<evidence type="ECO:0000313" key="8">
    <source>
        <dbReference type="Proteomes" id="UP000507962"/>
    </source>
</evidence>
<organism evidence="7 8">
    <name type="scientific">Desulfoluna butyratoxydans</name>
    <dbReference type="NCBI Taxonomy" id="231438"/>
    <lineage>
        <taxon>Bacteria</taxon>
        <taxon>Pseudomonadati</taxon>
        <taxon>Thermodesulfobacteriota</taxon>
        <taxon>Desulfobacteria</taxon>
        <taxon>Desulfobacterales</taxon>
        <taxon>Desulfolunaceae</taxon>
        <taxon>Desulfoluna</taxon>
    </lineage>
</organism>
<accession>A0A4U8YU19</accession>
<dbReference type="Pfam" id="PF07584">
    <property type="entry name" value="BatA"/>
    <property type="match status" value="1"/>
</dbReference>
<feature type="transmembrane region" description="Helical" evidence="5">
    <location>
        <begin position="53"/>
        <end position="70"/>
    </location>
</feature>
<keyword evidence="4 5" id="KW-0472">Membrane</keyword>
<dbReference type="InterPro" id="IPR050768">
    <property type="entry name" value="UPF0353/GerABKA_families"/>
</dbReference>
<evidence type="ECO:0000256" key="5">
    <source>
        <dbReference type="SAM" id="Phobius"/>
    </source>
</evidence>
<sequence length="331" mass="36282">MFEFATPWAFLLMGAFPLLWWAGRRRKAPALRVSTTVSFSLVERSWAVSGAKLVPLCAMVALFLMIVALARPRMGVEHSMVKTAGVNIVIALDTSGSMAALDFTHEDKTVNRLEAIKQVVDRFVAGRSGDRIGLVVFGTEAFTQIPLTRDYNTISSILKEVEIGAAGEQTAIGDALGISLKRLEDIESTSNVIVLLTDGENTAGELTPMLSAELAAKRGVKVYTIGVGTKGKVPFLVDHPLFGKRYVYQEVSMDEETLKGIASKTGGLYFRAEDAEALAQIWATIDRMEKSEVEVTSWTEYREYYRIPLLLAVALLLASVTLGNTRFLRVP</sequence>
<dbReference type="InterPro" id="IPR002035">
    <property type="entry name" value="VWF_A"/>
</dbReference>
<dbReference type="PROSITE" id="PS50234">
    <property type="entry name" value="VWFA"/>
    <property type="match status" value="1"/>
</dbReference>
<evidence type="ECO:0000256" key="4">
    <source>
        <dbReference type="ARBA" id="ARBA00023136"/>
    </source>
</evidence>
<evidence type="ECO:0000256" key="1">
    <source>
        <dbReference type="ARBA" id="ARBA00022475"/>
    </source>
</evidence>
<keyword evidence="1" id="KW-1003">Cell membrane</keyword>
<dbReference type="InterPro" id="IPR024163">
    <property type="entry name" value="Aerotolerance_reg_N"/>
</dbReference>
<dbReference type="SMART" id="SM00327">
    <property type="entry name" value="VWA"/>
    <property type="match status" value="1"/>
</dbReference>
<name>A0A4U8YU19_9BACT</name>
<reference evidence="7 8" key="1">
    <citation type="submission" date="2019-03" db="EMBL/GenBank/DDBJ databases">
        <authorList>
            <person name="Nijsse B."/>
        </authorList>
    </citation>
    <scope>NUCLEOTIDE SEQUENCE [LARGE SCALE GENOMIC DNA]</scope>
    <source>
        <strain evidence="7">Desulfoluna butyratoxydans MSL71</strain>
    </source>
</reference>
<dbReference type="Gene3D" id="3.40.50.410">
    <property type="entry name" value="von Willebrand factor, type A domain"/>
    <property type="match status" value="1"/>
</dbReference>
<proteinExistence type="predicted"/>
<dbReference type="SUPFAM" id="SSF53300">
    <property type="entry name" value="vWA-like"/>
    <property type="match status" value="1"/>
</dbReference>
<feature type="transmembrane region" description="Helical" evidence="5">
    <location>
        <begin position="6"/>
        <end position="23"/>
    </location>
</feature>
<evidence type="ECO:0000259" key="6">
    <source>
        <dbReference type="PROSITE" id="PS50234"/>
    </source>
</evidence>
<dbReference type="PANTHER" id="PTHR22550:SF5">
    <property type="entry name" value="LEUCINE ZIPPER PROTEIN 4"/>
    <property type="match status" value="1"/>
</dbReference>
<evidence type="ECO:0000256" key="2">
    <source>
        <dbReference type="ARBA" id="ARBA00022692"/>
    </source>
</evidence>
<dbReference type="PANTHER" id="PTHR22550">
    <property type="entry name" value="SPORE GERMINATION PROTEIN"/>
    <property type="match status" value="1"/>
</dbReference>
<dbReference type="InterPro" id="IPR036465">
    <property type="entry name" value="vWFA_dom_sf"/>
</dbReference>
<keyword evidence="3 5" id="KW-1133">Transmembrane helix</keyword>
<evidence type="ECO:0000256" key="3">
    <source>
        <dbReference type="ARBA" id="ARBA00022989"/>
    </source>
</evidence>
<feature type="domain" description="VWFA" evidence="6">
    <location>
        <begin position="87"/>
        <end position="288"/>
    </location>
</feature>
<keyword evidence="8" id="KW-1185">Reference proteome</keyword>
<dbReference type="RefSeq" id="WP_180146157.1">
    <property type="nucleotide sequence ID" value="NZ_CAADHO010000013.1"/>
</dbReference>
<dbReference type="PRINTS" id="PR00453">
    <property type="entry name" value="VWFADOMAIN"/>
</dbReference>
<dbReference type="AlphaFoldDB" id="A0A4U8YU19"/>
<dbReference type="InterPro" id="IPR033881">
    <property type="entry name" value="vWA_BatA_type"/>
</dbReference>
<dbReference type="Proteomes" id="UP000507962">
    <property type="component" value="Unassembled WGS sequence"/>
</dbReference>